<keyword evidence="4" id="KW-0812">Transmembrane</keyword>
<evidence type="ECO:0000256" key="4">
    <source>
        <dbReference type="ARBA" id="ARBA00022968"/>
    </source>
</evidence>
<protein>
    <recommendedName>
        <fullName evidence="7">Exostosin GT47 domain-containing protein</fullName>
    </recommendedName>
</protein>
<dbReference type="GO" id="GO:0016757">
    <property type="term" value="F:glycosyltransferase activity"/>
    <property type="evidence" value="ECO:0007669"/>
    <property type="project" value="UniProtKB-KW"/>
</dbReference>
<dbReference type="InterPro" id="IPR040911">
    <property type="entry name" value="Exostosin_GT47"/>
</dbReference>
<dbReference type="PANTHER" id="PTHR11062:SF365">
    <property type="entry name" value="EXOSTOSIN GT47 DOMAIN-CONTAINING PROTEIN"/>
    <property type="match status" value="1"/>
</dbReference>
<dbReference type="Proteomes" id="UP000030748">
    <property type="component" value="Unassembled WGS sequence"/>
</dbReference>
<sequence length="430" mass="49237">MGSAASLSSPLLLYSCLLLILIFSCLNAHFHFLPISSSVISTHKQVHKNGNLEKLEQGLARARAAINKAGRKNASFIPSGSIYRNPYAFHQSYTEMERRFKVWTYKEGEPPLFHMGRMKGIYSMEGHMIDALEDSHNQFVAADPAEAHAFFLPVGVAEIIHFLYTPRINYNRNHLHRVVADYVTVVANKYPFWNRSSGADHFFLACHDWGPDVSSANPELYKNFIRGLCNANVSEGFRPNRDVSLPEINVPPGLALGPPDLNKSPNNRTILAFFSGGAHGHVREKLFRHWKERDDEIQVHEYLPKNENYFELMSRSKYCLCPSGYEVASPRLIESMHAGCVPVIVSDGYALPFSDVLDWRRFSVHVPVERIAEIKKILKGIPMDVYLRKQKQVLKVKRHFVFNRPSQPYDLMHMILHSLWLRRLNVRLLT</sequence>
<gene>
    <name evidence="8" type="ORF">MIMGU_mgv1a006806mg</name>
</gene>
<evidence type="ECO:0000256" key="5">
    <source>
        <dbReference type="ARBA" id="ARBA00023034"/>
    </source>
</evidence>
<evidence type="ECO:0000256" key="6">
    <source>
        <dbReference type="SAM" id="SignalP"/>
    </source>
</evidence>
<evidence type="ECO:0000256" key="3">
    <source>
        <dbReference type="ARBA" id="ARBA00022676"/>
    </source>
</evidence>
<keyword evidence="3" id="KW-0328">Glycosyltransferase</keyword>
<keyword evidence="6" id="KW-0732">Signal</keyword>
<evidence type="ECO:0000259" key="7">
    <source>
        <dbReference type="Pfam" id="PF03016"/>
    </source>
</evidence>
<dbReference type="InterPro" id="IPR004263">
    <property type="entry name" value="Exostosin"/>
</dbReference>
<comment type="subcellular location">
    <subcellularLocation>
        <location evidence="1">Golgi apparatus membrane</location>
        <topology evidence="1">Single-pass type II membrane protein</topology>
    </subcellularLocation>
</comment>
<dbReference type="AlphaFoldDB" id="A0A022PWR2"/>
<dbReference type="eggNOG" id="KOG1021">
    <property type="taxonomic scope" value="Eukaryota"/>
</dbReference>
<dbReference type="STRING" id="4155.A0A022PWR2"/>
<dbReference type="EMBL" id="KI632284">
    <property type="protein sequence ID" value="EYU20246.1"/>
    <property type="molecule type" value="Genomic_DNA"/>
</dbReference>
<name>A0A022PWR2_ERYGU</name>
<dbReference type="SUPFAM" id="SSF53756">
    <property type="entry name" value="UDP-Glycosyltransferase/glycogen phosphorylase"/>
    <property type="match status" value="1"/>
</dbReference>
<reference evidence="8 9" key="1">
    <citation type="journal article" date="2013" name="Proc. Natl. Acad. Sci. U.S.A.">
        <title>Fine-scale variation in meiotic recombination in Mimulus inferred from population shotgun sequencing.</title>
        <authorList>
            <person name="Hellsten U."/>
            <person name="Wright K.M."/>
            <person name="Jenkins J."/>
            <person name="Shu S."/>
            <person name="Yuan Y."/>
            <person name="Wessler S.R."/>
            <person name="Schmutz J."/>
            <person name="Willis J.H."/>
            <person name="Rokhsar D.S."/>
        </authorList>
    </citation>
    <scope>NUCLEOTIDE SEQUENCE [LARGE SCALE GENOMIC DNA]</scope>
    <source>
        <strain evidence="9">cv. DUN x IM62</strain>
    </source>
</reference>
<dbReference type="GO" id="GO:0000139">
    <property type="term" value="C:Golgi membrane"/>
    <property type="evidence" value="ECO:0007669"/>
    <property type="project" value="UniProtKB-SubCell"/>
</dbReference>
<accession>A0A022PWR2</accession>
<comment type="similarity">
    <text evidence="2">Belongs to the glycosyltransferase 47 family.</text>
</comment>
<organism evidence="8 9">
    <name type="scientific">Erythranthe guttata</name>
    <name type="common">Yellow monkey flower</name>
    <name type="synonym">Mimulus guttatus</name>
    <dbReference type="NCBI Taxonomy" id="4155"/>
    <lineage>
        <taxon>Eukaryota</taxon>
        <taxon>Viridiplantae</taxon>
        <taxon>Streptophyta</taxon>
        <taxon>Embryophyta</taxon>
        <taxon>Tracheophyta</taxon>
        <taxon>Spermatophyta</taxon>
        <taxon>Magnoliopsida</taxon>
        <taxon>eudicotyledons</taxon>
        <taxon>Gunneridae</taxon>
        <taxon>Pentapetalae</taxon>
        <taxon>asterids</taxon>
        <taxon>lamiids</taxon>
        <taxon>Lamiales</taxon>
        <taxon>Phrymaceae</taxon>
        <taxon>Erythranthe</taxon>
    </lineage>
</organism>
<evidence type="ECO:0000313" key="9">
    <source>
        <dbReference type="Proteomes" id="UP000030748"/>
    </source>
</evidence>
<dbReference type="Pfam" id="PF03016">
    <property type="entry name" value="Exostosin_GT47"/>
    <property type="match status" value="1"/>
</dbReference>
<dbReference type="KEGG" id="egt:105977119"/>
<dbReference type="OMA" id="YIYRLNT"/>
<keyword evidence="4" id="KW-0735">Signal-anchor</keyword>
<evidence type="ECO:0000313" key="8">
    <source>
        <dbReference type="EMBL" id="EYU20246.1"/>
    </source>
</evidence>
<dbReference type="PhylomeDB" id="A0A022PWR2"/>
<feature type="domain" description="Exostosin GT47" evidence="7">
    <location>
        <begin position="97"/>
        <end position="379"/>
    </location>
</feature>
<dbReference type="Gene3D" id="3.40.50.2000">
    <property type="entry name" value="Glycogen Phosphorylase B"/>
    <property type="match status" value="1"/>
</dbReference>
<proteinExistence type="inferred from homology"/>
<keyword evidence="5" id="KW-0333">Golgi apparatus</keyword>
<dbReference type="OrthoDB" id="1924787at2759"/>
<feature type="chain" id="PRO_5001506738" description="Exostosin GT47 domain-containing protein" evidence="6">
    <location>
        <begin position="29"/>
        <end position="430"/>
    </location>
</feature>
<keyword evidence="9" id="KW-1185">Reference proteome</keyword>
<evidence type="ECO:0000256" key="1">
    <source>
        <dbReference type="ARBA" id="ARBA00004323"/>
    </source>
</evidence>
<evidence type="ECO:0000256" key="2">
    <source>
        <dbReference type="ARBA" id="ARBA00010271"/>
    </source>
</evidence>
<feature type="signal peptide" evidence="6">
    <location>
        <begin position="1"/>
        <end position="28"/>
    </location>
</feature>
<dbReference type="PANTHER" id="PTHR11062">
    <property type="entry name" value="EXOSTOSIN HEPARAN SULFATE GLYCOSYLTRANSFERASE -RELATED"/>
    <property type="match status" value="1"/>
</dbReference>
<keyword evidence="3" id="KW-0808">Transferase</keyword>